<organism evidence="7 8">
    <name type="scientific">Phytophthora cactorum</name>
    <dbReference type="NCBI Taxonomy" id="29920"/>
    <lineage>
        <taxon>Eukaryota</taxon>
        <taxon>Sar</taxon>
        <taxon>Stramenopiles</taxon>
        <taxon>Oomycota</taxon>
        <taxon>Peronosporomycetes</taxon>
        <taxon>Peronosporales</taxon>
        <taxon>Peronosporaceae</taxon>
        <taxon>Phytophthora</taxon>
    </lineage>
</organism>
<dbReference type="InterPro" id="IPR000953">
    <property type="entry name" value="Chromo/chromo_shadow_dom"/>
</dbReference>
<dbReference type="Pfam" id="PF00385">
    <property type="entry name" value="Chromo"/>
    <property type="match status" value="1"/>
</dbReference>
<evidence type="ECO:0000313" key="2">
    <source>
        <dbReference type="EMBL" id="KAG2850937.1"/>
    </source>
</evidence>
<dbReference type="Proteomes" id="UP000736787">
    <property type="component" value="Unassembled WGS sequence"/>
</dbReference>
<dbReference type="EMBL" id="MJFZ01001405">
    <property type="protein sequence ID" value="RAW22166.1"/>
    <property type="molecule type" value="Genomic_DNA"/>
</dbReference>
<dbReference type="Proteomes" id="UP000735874">
    <property type="component" value="Unassembled WGS sequence"/>
</dbReference>
<reference evidence="2" key="2">
    <citation type="submission" date="2018-10" db="EMBL/GenBank/DDBJ databases">
        <title>Effector identification in a new, highly contiguous assembly of the strawberry crown rot pathogen Phytophthora cactorum.</title>
        <authorList>
            <person name="Armitage A.D."/>
            <person name="Nellist C.F."/>
            <person name="Bates H."/>
            <person name="Vickerstaff R.J."/>
            <person name="Harrison R.J."/>
        </authorList>
    </citation>
    <scope>NUCLEOTIDE SEQUENCE</scope>
    <source>
        <strain evidence="2">15-7</strain>
        <strain evidence="3">4032</strain>
        <strain evidence="4">4040</strain>
        <strain evidence="5">P415</strain>
        <strain evidence="6">P421</strain>
    </source>
</reference>
<dbReference type="Proteomes" id="UP000251314">
    <property type="component" value="Unassembled WGS sequence"/>
</dbReference>
<dbReference type="PROSITE" id="PS50013">
    <property type="entry name" value="CHROMO_2"/>
    <property type="match status" value="1"/>
</dbReference>
<evidence type="ECO:0000313" key="8">
    <source>
        <dbReference type="Proteomes" id="UP000251314"/>
    </source>
</evidence>
<dbReference type="EMBL" id="RCMI01001467">
    <property type="protein sequence ID" value="KAG2884795.1"/>
    <property type="molecule type" value="Genomic_DNA"/>
</dbReference>
<dbReference type="InterPro" id="IPR023780">
    <property type="entry name" value="Chromo_domain"/>
</dbReference>
<evidence type="ECO:0000259" key="1">
    <source>
        <dbReference type="PROSITE" id="PS50013"/>
    </source>
</evidence>
<evidence type="ECO:0000313" key="7">
    <source>
        <dbReference type="EMBL" id="RAW22166.1"/>
    </source>
</evidence>
<dbReference type="VEuPathDB" id="FungiDB:PC110_g21393"/>
<dbReference type="Gene3D" id="2.40.50.40">
    <property type="match status" value="1"/>
</dbReference>
<name>A0A329RE62_9STRA</name>
<dbReference type="Proteomes" id="UP000697107">
    <property type="component" value="Unassembled WGS sequence"/>
</dbReference>
<dbReference type="EMBL" id="RCMG01000643">
    <property type="protein sequence ID" value="KAG2850937.1"/>
    <property type="molecule type" value="Genomic_DNA"/>
</dbReference>
<gene>
    <name evidence="7" type="ORF">PC110_g21393</name>
    <name evidence="2" type="ORF">PC113_g16339</name>
    <name evidence="3" type="ORF">PC115_g21223</name>
    <name evidence="4" type="ORF">PC117_g23629</name>
    <name evidence="5" type="ORF">PC118_g16627</name>
    <name evidence="6" type="ORF">PC129_g20755</name>
</gene>
<dbReference type="OrthoDB" id="103374at2759"/>
<dbReference type="SMART" id="SM00298">
    <property type="entry name" value="CHROMO"/>
    <property type="match status" value="1"/>
</dbReference>
<reference evidence="7 8" key="1">
    <citation type="submission" date="2018-01" db="EMBL/GenBank/DDBJ databases">
        <title>Draft genome of the strawberry crown rot pathogen Phytophthora cactorum.</title>
        <authorList>
            <person name="Armitage A.D."/>
            <person name="Lysoe E."/>
            <person name="Nellist C.F."/>
            <person name="Harrison R.J."/>
            <person name="Brurberg M.B."/>
        </authorList>
    </citation>
    <scope>NUCLEOTIDE SEQUENCE [LARGE SCALE GENOMIC DNA]</scope>
    <source>
        <strain evidence="7 8">10300</strain>
    </source>
</reference>
<feature type="domain" description="Chromo" evidence="1">
    <location>
        <begin position="85"/>
        <end position="145"/>
    </location>
</feature>
<dbReference type="Proteomes" id="UP000774804">
    <property type="component" value="Unassembled WGS sequence"/>
</dbReference>
<evidence type="ECO:0000313" key="4">
    <source>
        <dbReference type="EMBL" id="KAG2893987.1"/>
    </source>
</evidence>
<dbReference type="EMBL" id="RCMV01001524">
    <property type="protein sequence ID" value="KAG3208213.1"/>
    <property type="molecule type" value="Genomic_DNA"/>
</dbReference>
<proteinExistence type="predicted"/>
<dbReference type="SUPFAM" id="SSF54160">
    <property type="entry name" value="Chromo domain-like"/>
    <property type="match status" value="1"/>
</dbReference>
<accession>A0A329RE62</accession>
<dbReference type="CDD" id="cd00024">
    <property type="entry name" value="CD_CSD"/>
    <property type="match status" value="1"/>
</dbReference>
<evidence type="ECO:0000313" key="5">
    <source>
        <dbReference type="EMBL" id="KAG2970853.1"/>
    </source>
</evidence>
<sequence length="145" mass="16551">MCNFSEGDYVLRSRVNQRTRGGKLLVHWVGPFQVAKALPHSFLICHLLTGAEYDVHGSRLEFYHDEALDVTAEIHEHVSLQCIVLEAREVVDHRVNAASGELELLVAWRGLQEIENSWEPARSIQHDIPALVTKYAMEHEVEELQ</sequence>
<keyword evidence="8" id="KW-1185">Reference proteome</keyword>
<evidence type="ECO:0000313" key="6">
    <source>
        <dbReference type="EMBL" id="KAG3208213.1"/>
    </source>
</evidence>
<evidence type="ECO:0000313" key="3">
    <source>
        <dbReference type="EMBL" id="KAG2884795.1"/>
    </source>
</evidence>
<dbReference type="EMBL" id="RCML01000702">
    <property type="protein sequence ID" value="KAG2970853.1"/>
    <property type="molecule type" value="Genomic_DNA"/>
</dbReference>
<protein>
    <recommendedName>
        <fullName evidence="1">Chromo domain-containing protein</fullName>
    </recommendedName>
</protein>
<dbReference type="EMBL" id="RCMK01001456">
    <property type="protein sequence ID" value="KAG2893987.1"/>
    <property type="molecule type" value="Genomic_DNA"/>
</dbReference>
<comment type="caution">
    <text evidence="7">The sequence shown here is derived from an EMBL/GenBank/DDBJ whole genome shotgun (WGS) entry which is preliminary data.</text>
</comment>
<dbReference type="Proteomes" id="UP000760860">
    <property type="component" value="Unassembled WGS sequence"/>
</dbReference>
<dbReference type="AlphaFoldDB" id="A0A329RE62"/>
<dbReference type="InterPro" id="IPR016197">
    <property type="entry name" value="Chromo-like_dom_sf"/>
</dbReference>